<gene>
    <name evidence="1" type="ordered locus">ECU05_0750</name>
</gene>
<dbReference type="AlphaFoldDB" id="Q8SVK2"/>
<keyword evidence="2" id="KW-1185">Reference proteome</keyword>
<dbReference type="GeneID" id="859082"/>
<evidence type="ECO:0000313" key="1">
    <source>
        <dbReference type="EMBL" id="CAD26594.1"/>
    </source>
</evidence>
<dbReference type="RefSeq" id="NP_597417.1">
    <property type="nucleotide sequence ID" value="NM_001041283.1"/>
</dbReference>
<accession>Q8SVK2</accession>
<sequence>MEEDGLQNNPRAFDIGKKGFLSYEEYRGYCLSILKQPLARKKTGNRIQYDDIEFGSCGVEIDGVFDFLSAGEDHISLATLEKAVSRLEMNISGEDMAAMINMFDSNGLISRELFSKSFG</sequence>
<organism evidence="1 2">
    <name type="scientific">Encephalitozoon cuniculi (strain GB-M1)</name>
    <name type="common">Microsporidian parasite</name>
    <dbReference type="NCBI Taxonomy" id="284813"/>
    <lineage>
        <taxon>Eukaryota</taxon>
        <taxon>Fungi</taxon>
        <taxon>Fungi incertae sedis</taxon>
        <taxon>Microsporidia</taxon>
        <taxon>Unikaryonidae</taxon>
        <taxon>Encephalitozoon</taxon>
    </lineage>
</organism>
<name>Q8SVK2_ENCCU</name>
<dbReference type="SUPFAM" id="SSF47473">
    <property type="entry name" value="EF-hand"/>
    <property type="match status" value="1"/>
</dbReference>
<dbReference type="Gene3D" id="1.10.238.10">
    <property type="entry name" value="EF-hand"/>
    <property type="match status" value="1"/>
</dbReference>
<proteinExistence type="predicted"/>
<protein>
    <submittedName>
        <fullName evidence="1">Ca binding domain</fullName>
    </submittedName>
</protein>
<dbReference type="EMBL" id="AL590445">
    <property type="protein sequence ID" value="CAD26594.1"/>
    <property type="molecule type" value="Genomic_DNA"/>
</dbReference>
<dbReference type="OMA" id="EMITYFN"/>
<dbReference type="KEGG" id="ecu:ECU05_0750"/>
<dbReference type="Proteomes" id="UP000000819">
    <property type="component" value="Chromosome V"/>
</dbReference>
<reference evidence="1 2" key="1">
    <citation type="journal article" date="2001" name="Nature">
        <title>Genome sequence and gene compaction of the eukaryote parasite Encephalitozoon cuniculi.</title>
        <authorList>
            <person name="Katinka M.D."/>
            <person name="Duprat S."/>
            <person name="Cornillot E."/>
            <person name="Metenier G."/>
            <person name="Thomarat F."/>
            <person name="Prensier G."/>
            <person name="Barbe V."/>
            <person name="Peyretaillade E."/>
            <person name="Brottier P."/>
            <person name="Wincker P."/>
            <person name="Delbac F."/>
            <person name="El Alaoui H."/>
            <person name="Peyret P."/>
            <person name="Saurin W."/>
            <person name="Gouy M."/>
            <person name="Weissenbach J."/>
            <person name="Vivares C.P."/>
        </authorList>
    </citation>
    <scope>NUCLEOTIDE SEQUENCE [LARGE SCALE GENOMIC DNA]</scope>
    <source>
        <strain evidence="1 2">GB-M1</strain>
    </source>
</reference>
<dbReference type="VEuPathDB" id="MicrosporidiaDB:ECU05_0750"/>
<dbReference type="OrthoDB" id="26525at2759"/>
<reference evidence="1 2" key="2">
    <citation type="journal article" date="2009" name="BMC Genomics">
        <title>Identification of transcriptional signals in Encephalitozoon cuniculi widespread among Microsporidia phylum: support for accurate structural genome annotation.</title>
        <authorList>
            <person name="Peyretaillade E."/>
            <person name="Goncalves O."/>
            <person name="Terrat S."/>
            <person name="Dugat-Bony E."/>
            <person name="Wincker P."/>
            <person name="Cornman R.S."/>
            <person name="Evans J.D."/>
            <person name="Delbac F."/>
            <person name="Peyret P."/>
        </authorList>
    </citation>
    <scope>NUCLEOTIDE SEQUENCE [LARGE SCALE GENOMIC DNA]</scope>
    <source>
        <strain evidence="1 2">GB-M1</strain>
    </source>
</reference>
<dbReference type="InParanoid" id="Q8SVK2"/>
<dbReference type="HOGENOM" id="CLU_149442_1_0_1"/>
<dbReference type="InterPro" id="IPR011992">
    <property type="entry name" value="EF-hand-dom_pair"/>
</dbReference>
<evidence type="ECO:0000313" key="2">
    <source>
        <dbReference type="Proteomes" id="UP000000819"/>
    </source>
</evidence>